<dbReference type="CDD" id="cd00093">
    <property type="entry name" value="HTH_XRE"/>
    <property type="match status" value="1"/>
</dbReference>
<dbReference type="EMBL" id="BK014734">
    <property type="protein sequence ID" value="DAD73320.1"/>
    <property type="molecule type" value="Genomic_DNA"/>
</dbReference>
<evidence type="ECO:0000313" key="1">
    <source>
        <dbReference type="EMBL" id="DAD73320.1"/>
    </source>
</evidence>
<accession>A0A8S5LTX5</accession>
<dbReference type="InterPro" id="IPR010982">
    <property type="entry name" value="Lambda_DNA-bd_dom_sf"/>
</dbReference>
<proteinExistence type="predicted"/>
<dbReference type="Gene3D" id="2.20.25.10">
    <property type="match status" value="1"/>
</dbReference>
<sequence>MKGEIGTTAICEMCGNEYTVTGTRQKYCLACSSIRRREAATASFHRKAAGTSRKIGSAAICERCGSEYTTTGGNQKFCPSCARSQWGRGELRHIGSAATCKRCGESFILTATGQRYCPACAALKRSPRVDDSLLDLDAFCTLLKKHSITQADFARRFCISSALISRWCSGERRCPTYVLSMADELLSIDAEKRKNQKEEPT</sequence>
<organism evidence="1">
    <name type="scientific">Siphoviridae sp. ctOIB27</name>
    <dbReference type="NCBI Taxonomy" id="2826308"/>
    <lineage>
        <taxon>Viruses</taxon>
        <taxon>Duplodnaviria</taxon>
        <taxon>Heunggongvirae</taxon>
        <taxon>Uroviricota</taxon>
        <taxon>Caudoviricetes</taxon>
    </lineage>
</organism>
<dbReference type="SUPFAM" id="SSF47413">
    <property type="entry name" value="lambda repressor-like DNA-binding domains"/>
    <property type="match status" value="1"/>
</dbReference>
<dbReference type="GO" id="GO:0003677">
    <property type="term" value="F:DNA binding"/>
    <property type="evidence" value="ECO:0007669"/>
    <property type="project" value="InterPro"/>
</dbReference>
<reference evidence="1" key="1">
    <citation type="journal article" date="2021" name="Proc. Natl. Acad. Sci. U.S.A.">
        <title>A Catalog of Tens of Thousands of Viruses from Human Metagenomes Reveals Hidden Associations with Chronic Diseases.</title>
        <authorList>
            <person name="Tisza M.J."/>
            <person name="Buck C.B."/>
        </authorList>
    </citation>
    <scope>NUCLEOTIDE SEQUENCE</scope>
    <source>
        <strain evidence="1">CtOIB27</strain>
    </source>
</reference>
<protein>
    <submittedName>
        <fullName evidence="1">Thaumarchaeal output domain 1</fullName>
    </submittedName>
</protein>
<name>A0A8S5LTX5_9CAUD</name>
<dbReference type="InterPro" id="IPR001387">
    <property type="entry name" value="Cro/C1-type_HTH"/>
</dbReference>